<dbReference type="Proteomes" id="UP001150924">
    <property type="component" value="Unassembled WGS sequence"/>
</dbReference>
<proteinExistence type="predicted"/>
<gene>
    <name evidence="2" type="ORF">OV079_27410</name>
</gene>
<feature type="compositionally biased region" description="Low complexity" evidence="1">
    <location>
        <begin position="55"/>
        <end position="69"/>
    </location>
</feature>
<evidence type="ECO:0000313" key="3">
    <source>
        <dbReference type="Proteomes" id="UP001150924"/>
    </source>
</evidence>
<feature type="compositionally biased region" description="Polar residues" evidence="1">
    <location>
        <begin position="73"/>
        <end position="83"/>
    </location>
</feature>
<organism evidence="2 3">
    <name type="scientific">Nannocystis pusilla</name>
    <dbReference type="NCBI Taxonomy" id="889268"/>
    <lineage>
        <taxon>Bacteria</taxon>
        <taxon>Pseudomonadati</taxon>
        <taxon>Myxococcota</taxon>
        <taxon>Polyangia</taxon>
        <taxon>Nannocystales</taxon>
        <taxon>Nannocystaceae</taxon>
        <taxon>Nannocystis</taxon>
    </lineage>
</organism>
<evidence type="ECO:0000256" key="1">
    <source>
        <dbReference type="SAM" id="MobiDB-lite"/>
    </source>
</evidence>
<name>A0A9X3F0N9_9BACT</name>
<keyword evidence="3" id="KW-1185">Reference proteome</keyword>
<evidence type="ECO:0000313" key="2">
    <source>
        <dbReference type="EMBL" id="MCY1009228.1"/>
    </source>
</evidence>
<reference evidence="2" key="1">
    <citation type="submission" date="2022-11" db="EMBL/GenBank/DDBJ databases">
        <title>Minimal conservation of predation-associated metabolite biosynthetic gene clusters underscores biosynthetic potential of Myxococcota including descriptions for ten novel species: Archangium lansinium sp. nov., Myxococcus landrumus sp. nov., Nannocystis bai.</title>
        <authorList>
            <person name="Ahearne A."/>
            <person name="Stevens C."/>
            <person name="Phillips K."/>
        </authorList>
    </citation>
    <scope>NUCLEOTIDE SEQUENCE</scope>
    <source>
        <strain evidence="2">Na p29</strain>
    </source>
</reference>
<dbReference type="EMBL" id="JAPNKE010000002">
    <property type="protein sequence ID" value="MCY1009228.1"/>
    <property type="molecule type" value="Genomic_DNA"/>
</dbReference>
<sequence>MSNAAAISTRSACFSPSSQSRTPIPDDTGSAWCWRACSIAALRLTPRLMPHAWVGPPTTTRSTPSGRRPAFPTSLTSTSNSARRPSPIASAICRVLPKKDS</sequence>
<comment type="caution">
    <text evidence="2">The sequence shown here is derived from an EMBL/GenBank/DDBJ whole genome shotgun (WGS) entry which is preliminary data.</text>
</comment>
<feature type="region of interest" description="Disordered" evidence="1">
    <location>
        <begin position="50"/>
        <end position="90"/>
    </location>
</feature>
<protein>
    <submittedName>
        <fullName evidence="2">Uncharacterized protein</fullName>
    </submittedName>
</protein>
<dbReference type="AlphaFoldDB" id="A0A9X3F0N9"/>
<accession>A0A9X3F0N9</accession>
<feature type="region of interest" description="Disordered" evidence="1">
    <location>
        <begin position="1"/>
        <end position="25"/>
    </location>
</feature>
<feature type="compositionally biased region" description="Polar residues" evidence="1">
    <location>
        <begin position="1"/>
        <end position="22"/>
    </location>
</feature>